<protein>
    <submittedName>
        <fullName evidence="3">Acyltransferase family-domain-containing protein</fullName>
    </submittedName>
</protein>
<keyword evidence="3" id="KW-0808">Transferase</keyword>
<keyword evidence="1" id="KW-0812">Transmembrane</keyword>
<proteinExistence type="predicted"/>
<keyword evidence="3" id="KW-0012">Acyltransferase</keyword>
<feature type="transmembrane region" description="Helical" evidence="1">
    <location>
        <begin position="459"/>
        <end position="479"/>
    </location>
</feature>
<dbReference type="OrthoDB" id="5819582at2759"/>
<dbReference type="PANTHER" id="PTHR23028:SF134">
    <property type="entry name" value="PUTATIVE (AFU_ORTHOLOGUE AFUA_4G08520)-RELATED"/>
    <property type="match status" value="1"/>
</dbReference>
<keyword evidence="1" id="KW-1133">Transmembrane helix</keyword>
<sequence>MDGVHETVELFPSYKKVDIDVEEGLPVNPQSLSLNRSFFSDAAKKITTTRWSKLLPSPIQNLKSPPRKQNNAPRPTAWLDGIRGCAALVVFFEHMSLSVHNSHSMVRAYGSPGATSIWQFPIIRLLYDGTPMVPIFYVTSGCALSLKPLSHIHNKEWQNFGTTISSATFRRGFRLFLPSAAVSFIAMLFTQIGIYNHPYPFMKGNAIEIDRPQHLPNIAAQYVDWLDWVATQLLYSEEIFQPLSGTTTSNYGFQLWTISTEFYASIALFITLVSLAHLAVSRRQVLLICLCAYMFYLDRWDIACFMAGISVTELSIQAESLDNQTQDSVSLPTSTRHYDSSSWLPSFQTYVFVLLFIAGLFAASYPGKQASENFIYQPLSALVDSFRFWESIGAILILLSISKLKFLRRLLTLSVPSYLGRISYGVYLTHVVFLNTIGWRVTPWIWGITGDDGWWGRQGGFAIGLTICLLFLIWIADLWTRAVDEPCVRLAKKVERWATLN</sequence>
<gene>
    <name evidence="3" type="ORF">B0J11DRAFT_34554</name>
</gene>
<accession>A0A9P9EKD5</accession>
<feature type="transmembrane region" description="Helical" evidence="1">
    <location>
        <begin position="175"/>
        <end position="195"/>
    </location>
</feature>
<evidence type="ECO:0000313" key="3">
    <source>
        <dbReference type="EMBL" id="KAH7139072.1"/>
    </source>
</evidence>
<dbReference type="InterPro" id="IPR050879">
    <property type="entry name" value="Acyltransferase_3"/>
</dbReference>
<feature type="transmembrane region" description="Helical" evidence="1">
    <location>
        <begin position="418"/>
        <end position="439"/>
    </location>
</feature>
<dbReference type="EMBL" id="JAGMWT010000001">
    <property type="protein sequence ID" value="KAH7139072.1"/>
    <property type="molecule type" value="Genomic_DNA"/>
</dbReference>
<evidence type="ECO:0000259" key="2">
    <source>
        <dbReference type="Pfam" id="PF01757"/>
    </source>
</evidence>
<keyword evidence="4" id="KW-1185">Reference proteome</keyword>
<dbReference type="InterPro" id="IPR002656">
    <property type="entry name" value="Acyl_transf_3_dom"/>
</dbReference>
<evidence type="ECO:0000256" key="1">
    <source>
        <dbReference type="SAM" id="Phobius"/>
    </source>
</evidence>
<keyword evidence="1" id="KW-0472">Membrane</keyword>
<dbReference type="AlphaFoldDB" id="A0A9P9EKD5"/>
<feature type="transmembrane region" description="Helical" evidence="1">
    <location>
        <begin position="262"/>
        <end position="280"/>
    </location>
</feature>
<dbReference type="PANTHER" id="PTHR23028">
    <property type="entry name" value="ACETYLTRANSFERASE"/>
    <property type="match status" value="1"/>
</dbReference>
<dbReference type="GO" id="GO:0016747">
    <property type="term" value="F:acyltransferase activity, transferring groups other than amino-acyl groups"/>
    <property type="evidence" value="ECO:0007669"/>
    <property type="project" value="InterPro"/>
</dbReference>
<reference evidence="3" key="1">
    <citation type="journal article" date="2021" name="Nat. Commun.">
        <title>Genetic determinants of endophytism in the Arabidopsis root mycobiome.</title>
        <authorList>
            <person name="Mesny F."/>
            <person name="Miyauchi S."/>
            <person name="Thiergart T."/>
            <person name="Pickel B."/>
            <person name="Atanasova L."/>
            <person name="Karlsson M."/>
            <person name="Huettel B."/>
            <person name="Barry K.W."/>
            <person name="Haridas S."/>
            <person name="Chen C."/>
            <person name="Bauer D."/>
            <person name="Andreopoulos W."/>
            <person name="Pangilinan J."/>
            <person name="LaButti K."/>
            <person name="Riley R."/>
            <person name="Lipzen A."/>
            <person name="Clum A."/>
            <person name="Drula E."/>
            <person name="Henrissat B."/>
            <person name="Kohler A."/>
            <person name="Grigoriev I.V."/>
            <person name="Martin F.M."/>
            <person name="Hacquard S."/>
        </authorList>
    </citation>
    <scope>NUCLEOTIDE SEQUENCE</scope>
    <source>
        <strain evidence="3">MPI-CAGE-CH-0243</strain>
    </source>
</reference>
<feature type="transmembrane region" description="Helical" evidence="1">
    <location>
        <begin position="386"/>
        <end position="406"/>
    </location>
</feature>
<feature type="transmembrane region" description="Helical" evidence="1">
    <location>
        <begin position="347"/>
        <end position="366"/>
    </location>
</feature>
<name>A0A9P9EKD5_9PLEO</name>
<evidence type="ECO:0000313" key="4">
    <source>
        <dbReference type="Proteomes" id="UP000700596"/>
    </source>
</evidence>
<organism evidence="3 4">
    <name type="scientific">Dendryphion nanum</name>
    <dbReference type="NCBI Taxonomy" id="256645"/>
    <lineage>
        <taxon>Eukaryota</taxon>
        <taxon>Fungi</taxon>
        <taxon>Dikarya</taxon>
        <taxon>Ascomycota</taxon>
        <taxon>Pezizomycotina</taxon>
        <taxon>Dothideomycetes</taxon>
        <taxon>Pleosporomycetidae</taxon>
        <taxon>Pleosporales</taxon>
        <taxon>Torulaceae</taxon>
        <taxon>Dendryphion</taxon>
    </lineage>
</organism>
<comment type="caution">
    <text evidence="3">The sequence shown here is derived from an EMBL/GenBank/DDBJ whole genome shotgun (WGS) entry which is preliminary data.</text>
</comment>
<dbReference type="Pfam" id="PF01757">
    <property type="entry name" value="Acyl_transf_3"/>
    <property type="match status" value="1"/>
</dbReference>
<dbReference type="Proteomes" id="UP000700596">
    <property type="component" value="Unassembled WGS sequence"/>
</dbReference>
<feature type="domain" description="Acyltransferase 3" evidence="2">
    <location>
        <begin position="77"/>
        <end position="296"/>
    </location>
</feature>